<dbReference type="KEGG" id="nmi:NMO_1924"/>
<dbReference type="InterPro" id="IPR025500">
    <property type="entry name" value="DUF4390"/>
</dbReference>
<evidence type="ECO:0000256" key="1">
    <source>
        <dbReference type="SAM" id="SignalP"/>
    </source>
</evidence>
<dbReference type="Pfam" id="PF14334">
    <property type="entry name" value="DUF4390"/>
    <property type="match status" value="1"/>
</dbReference>
<dbReference type="EMBL" id="AM889136">
    <property type="protein sequence ID" value="CBA08526.1"/>
    <property type="molecule type" value="Genomic_DNA"/>
</dbReference>
<gene>
    <name evidence="2" type="ordered locus">NMO_1924</name>
</gene>
<evidence type="ECO:0000313" key="2">
    <source>
        <dbReference type="EMBL" id="CBA08526.1"/>
    </source>
</evidence>
<name>C6S9I3_NEIML</name>
<sequence length="217" mass="24128">MPMPNRSNRGCFYRTNTKMAFITRLFKSIKQWLVLLPMLSVLPDAAAEGIDVSRAEARITDGGQLSISSRFQTELPDQLQQALRRGVPLNFTLSWQLSAPIIASYRFKLGQLIGDDDNIDYKLSFHPLTNRYRVTVGAFSTDYDTLDAALRATGAVANWKVLNKGALSGAEAGETKAEIRLTLSTSKLPKPFQINALTSQNWHLDSGWKPLNIIGNK</sequence>
<dbReference type="HOGENOM" id="CLU_070058_1_0_4"/>
<feature type="signal peptide" evidence="1">
    <location>
        <begin position="1"/>
        <end position="46"/>
    </location>
</feature>
<proteinExistence type="predicted"/>
<evidence type="ECO:0000313" key="3">
    <source>
        <dbReference type="Proteomes" id="UP000002054"/>
    </source>
</evidence>
<accession>C6S9I3</accession>
<keyword evidence="1" id="KW-0732">Signal</keyword>
<dbReference type="AlphaFoldDB" id="C6S9I3"/>
<protein>
    <recommendedName>
        <fullName evidence="4">DUF4390 domain-containing protein</fullName>
    </recommendedName>
</protein>
<feature type="chain" id="PRO_5002969404" description="DUF4390 domain-containing protein" evidence="1">
    <location>
        <begin position="47"/>
        <end position="217"/>
    </location>
</feature>
<evidence type="ECO:0008006" key="4">
    <source>
        <dbReference type="Google" id="ProtNLM"/>
    </source>
</evidence>
<organism evidence="2 3">
    <name type="scientific">Neisseria meningitidis (strain alpha14)</name>
    <dbReference type="NCBI Taxonomy" id="662598"/>
    <lineage>
        <taxon>Bacteria</taxon>
        <taxon>Pseudomonadati</taxon>
        <taxon>Pseudomonadota</taxon>
        <taxon>Betaproteobacteria</taxon>
        <taxon>Neisseriales</taxon>
        <taxon>Neisseriaceae</taxon>
        <taxon>Neisseria</taxon>
    </lineage>
</organism>
<reference evidence="2 3" key="1">
    <citation type="journal article" date="2008" name="Proc. Natl. Acad. Sci. U.S.A.">
        <title>Whole-genome comparison of disease and carriage strains provides insights into virulence evolution in Neisseria meningitidis.</title>
        <authorList>
            <person name="Schoen C."/>
            <person name="Blom J."/>
            <person name="Claus H."/>
            <person name="Schramm-Glueck A."/>
            <person name="Brandt P."/>
            <person name="Mueller T."/>
            <person name="Goesmann A."/>
            <person name="Joseph B."/>
            <person name="Konietzny S."/>
            <person name="Kurzai O."/>
            <person name="Schmitt C."/>
            <person name="Friedrich T."/>
            <person name="Linke B."/>
            <person name="Vogel U."/>
            <person name="Frosch M."/>
        </authorList>
    </citation>
    <scope>NUCLEOTIDE SEQUENCE [LARGE SCALE GENOMIC DNA]</scope>
    <source>
        <strain evidence="3">alpha14</strain>
    </source>
</reference>
<dbReference type="Proteomes" id="UP000002054">
    <property type="component" value="Chromosome"/>
</dbReference>